<evidence type="ECO:0000256" key="1">
    <source>
        <dbReference type="ARBA" id="ARBA00001946"/>
    </source>
</evidence>
<evidence type="ECO:0000313" key="10">
    <source>
        <dbReference type="Proteomes" id="UP001630127"/>
    </source>
</evidence>
<evidence type="ECO:0000313" key="9">
    <source>
        <dbReference type="EMBL" id="KAL3518970.1"/>
    </source>
</evidence>
<evidence type="ECO:0000256" key="5">
    <source>
        <dbReference type="ARBA" id="ARBA00022723"/>
    </source>
</evidence>
<evidence type="ECO:0000256" key="8">
    <source>
        <dbReference type="ARBA" id="ARBA00023299"/>
    </source>
</evidence>
<dbReference type="AlphaFoldDB" id="A0ABD2ZL78"/>
<organism evidence="9 10">
    <name type="scientific">Cinchona calisaya</name>
    <dbReference type="NCBI Taxonomy" id="153742"/>
    <lineage>
        <taxon>Eukaryota</taxon>
        <taxon>Viridiplantae</taxon>
        <taxon>Streptophyta</taxon>
        <taxon>Embryophyta</taxon>
        <taxon>Tracheophyta</taxon>
        <taxon>Spermatophyta</taxon>
        <taxon>Magnoliopsida</taxon>
        <taxon>eudicotyledons</taxon>
        <taxon>Gunneridae</taxon>
        <taxon>Pentapetalae</taxon>
        <taxon>asterids</taxon>
        <taxon>lamiids</taxon>
        <taxon>Gentianales</taxon>
        <taxon>Rubiaceae</taxon>
        <taxon>Cinchonoideae</taxon>
        <taxon>Cinchoneae</taxon>
        <taxon>Cinchona</taxon>
    </lineage>
</organism>
<dbReference type="PANTHER" id="PTHR43344:SF2">
    <property type="entry name" value="PHOSPHOSERINE PHOSPHATASE"/>
    <property type="match status" value="1"/>
</dbReference>
<keyword evidence="5" id="KW-0479">Metal-binding</keyword>
<dbReference type="InterPro" id="IPR050582">
    <property type="entry name" value="HAD-like_SerB"/>
</dbReference>
<dbReference type="InterPro" id="IPR023214">
    <property type="entry name" value="HAD_sf"/>
</dbReference>
<name>A0ABD2ZL78_9GENT</name>
<gene>
    <name evidence="9" type="ORF">ACH5RR_021559</name>
</gene>
<dbReference type="Gene3D" id="3.40.50.1000">
    <property type="entry name" value="HAD superfamily/HAD-like"/>
    <property type="match status" value="1"/>
</dbReference>
<dbReference type="Proteomes" id="UP001630127">
    <property type="component" value="Unassembled WGS sequence"/>
</dbReference>
<keyword evidence="4" id="KW-0028">Amino-acid biosynthesis</keyword>
<evidence type="ECO:0000256" key="2">
    <source>
        <dbReference type="ARBA" id="ARBA00005135"/>
    </source>
</evidence>
<evidence type="ECO:0000256" key="4">
    <source>
        <dbReference type="ARBA" id="ARBA00022605"/>
    </source>
</evidence>
<dbReference type="PANTHER" id="PTHR43344">
    <property type="entry name" value="PHOSPHOSERINE PHOSPHATASE"/>
    <property type="match status" value="1"/>
</dbReference>
<keyword evidence="6" id="KW-0378">Hydrolase</keyword>
<comment type="cofactor">
    <cofactor evidence="1">
        <name>Mg(2+)</name>
        <dbReference type="ChEBI" id="CHEBI:18420"/>
    </cofactor>
</comment>
<keyword evidence="10" id="KW-1185">Reference proteome</keyword>
<dbReference type="GO" id="GO:0046872">
    <property type="term" value="F:metal ion binding"/>
    <property type="evidence" value="ECO:0007669"/>
    <property type="project" value="UniProtKB-KW"/>
</dbReference>
<sequence length="210" mass="23066">MRNPKSFIPSILLFSHLRPQKRSVSQPIAIKRSLRCGAILMLYALMWLAVCPDEGIHELPEFCGAGKAVAEWTARAMGGSVPFKDALAARISPAIDELVKKLKAINIDVYQIFGGFRQMINPVASILGIPVGHDFPNELPFGSTGQFLGFERNKTTTRSGGKATAVHQLRKACKPGSADFFIFYAGVQLQEAVAAKVDWLMFNFKELINA</sequence>
<evidence type="ECO:0000256" key="7">
    <source>
        <dbReference type="ARBA" id="ARBA00022842"/>
    </source>
</evidence>
<dbReference type="GO" id="GO:0006564">
    <property type="term" value="P:L-serine biosynthetic process"/>
    <property type="evidence" value="ECO:0007669"/>
    <property type="project" value="UniProtKB-KW"/>
</dbReference>
<evidence type="ECO:0000256" key="3">
    <source>
        <dbReference type="ARBA" id="ARBA00012640"/>
    </source>
</evidence>
<protein>
    <recommendedName>
        <fullName evidence="3">phosphoserine phosphatase</fullName>
        <ecNumber evidence="3">3.1.3.3</ecNumber>
    </recommendedName>
</protein>
<dbReference type="EC" id="3.1.3.3" evidence="3"/>
<keyword evidence="8" id="KW-0718">Serine biosynthesis</keyword>
<reference evidence="9 10" key="1">
    <citation type="submission" date="2024-11" db="EMBL/GenBank/DDBJ databases">
        <title>A near-complete genome assembly of Cinchona calisaya.</title>
        <authorList>
            <person name="Lian D.C."/>
            <person name="Zhao X.W."/>
            <person name="Wei L."/>
        </authorList>
    </citation>
    <scope>NUCLEOTIDE SEQUENCE [LARGE SCALE GENOMIC DNA]</scope>
    <source>
        <tissue evidence="9">Nenye</tissue>
    </source>
</reference>
<comment type="pathway">
    <text evidence="2">Amino-acid biosynthesis; L-serine biosynthesis; L-serine from 3-phospho-D-glycerate: step 3/3.</text>
</comment>
<evidence type="ECO:0000256" key="6">
    <source>
        <dbReference type="ARBA" id="ARBA00022801"/>
    </source>
</evidence>
<dbReference type="SUPFAM" id="SSF56784">
    <property type="entry name" value="HAD-like"/>
    <property type="match status" value="1"/>
</dbReference>
<keyword evidence="7" id="KW-0460">Magnesium</keyword>
<proteinExistence type="predicted"/>
<accession>A0ABD2ZL78</accession>
<comment type="caution">
    <text evidence="9">The sequence shown here is derived from an EMBL/GenBank/DDBJ whole genome shotgun (WGS) entry which is preliminary data.</text>
</comment>
<dbReference type="InterPro" id="IPR036412">
    <property type="entry name" value="HAD-like_sf"/>
</dbReference>
<dbReference type="GO" id="GO:0016787">
    <property type="term" value="F:hydrolase activity"/>
    <property type="evidence" value="ECO:0007669"/>
    <property type="project" value="UniProtKB-KW"/>
</dbReference>
<dbReference type="EMBL" id="JBJUIK010000009">
    <property type="protein sequence ID" value="KAL3518970.1"/>
    <property type="molecule type" value="Genomic_DNA"/>
</dbReference>